<dbReference type="STRING" id="571933.SAMN05216362_10126"/>
<evidence type="ECO:0000256" key="3">
    <source>
        <dbReference type="ARBA" id="ARBA00022692"/>
    </source>
</evidence>
<gene>
    <name evidence="7" type="primary">ftsL</name>
    <name evidence="11" type="ORF">SAMN05216362_10126</name>
</gene>
<comment type="similarity">
    <text evidence="7">Belongs to the FtsL family.</text>
</comment>
<accession>A0A1H8YSG3</accession>
<evidence type="ECO:0000256" key="9">
    <source>
        <dbReference type="SAM" id="Coils"/>
    </source>
</evidence>
<keyword evidence="6 7" id="KW-0131">Cell cycle</keyword>
<dbReference type="InterPro" id="IPR011922">
    <property type="entry name" value="Cell_div_FtsL"/>
</dbReference>
<protein>
    <recommendedName>
        <fullName evidence="7 8">Cell division protein FtsL</fullName>
    </recommendedName>
</protein>
<dbReference type="GO" id="GO:0005886">
    <property type="term" value="C:plasma membrane"/>
    <property type="evidence" value="ECO:0007669"/>
    <property type="project" value="UniProtKB-SubCell"/>
</dbReference>
<dbReference type="Pfam" id="PF04977">
    <property type="entry name" value="DivIC"/>
    <property type="match status" value="1"/>
</dbReference>
<sequence length="123" mass="13949">MAAEEIRKYSMIPERKTQQTPSPKKQRFVKKAWFTKGEKLLYTSGLVIIAISMIFVVQYSSNVDSVNRDLQKVNSNIEQVKTENNALHAEVKEMSKPSRILAEAEKHGLTIKNANVKQASQTN</sequence>
<evidence type="ECO:0000313" key="11">
    <source>
        <dbReference type="EMBL" id="SEP55164.1"/>
    </source>
</evidence>
<feature type="transmembrane region" description="Helical" evidence="7">
    <location>
        <begin position="40"/>
        <end position="59"/>
    </location>
</feature>
<feature type="compositionally biased region" description="Basic and acidic residues" evidence="10">
    <location>
        <begin position="1"/>
        <end position="17"/>
    </location>
</feature>
<dbReference type="NCBIfam" id="TIGR02209">
    <property type="entry name" value="ftsL_broad"/>
    <property type="match status" value="1"/>
</dbReference>
<dbReference type="AlphaFoldDB" id="A0A1H8YSG3"/>
<evidence type="ECO:0000256" key="5">
    <source>
        <dbReference type="ARBA" id="ARBA00023136"/>
    </source>
</evidence>
<keyword evidence="9" id="KW-0175">Coiled coil</keyword>
<evidence type="ECO:0000313" key="12">
    <source>
        <dbReference type="Proteomes" id="UP000199427"/>
    </source>
</evidence>
<name>A0A1H8YSG3_9BACI</name>
<dbReference type="GO" id="GO:0032153">
    <property type="term" value="C:cell division site"/>
    <property type="evidence" value="ECO:0007669"/>
    <property type="project" value="UniProtKB-UniRule"/>
</dbReference>
<dbReference type="OrthoDB" id="2973386at2"/>
<dbReference type="Proteomes" id="UP000199427">
    <property type="component" value="Unassembled WGS sequence"/>
</dbReference>
<comment type="function">
    <text evidence="7">Essential cell division protein.</text>
</comment>
<dbReference type="GO" id="GO:0043093">
    <property type="term" value="P:FtsZ-dependent cytokinesis"/>
    <property type="evidence" value="ECO:0007669"/>
    <property type="project" value="UniProtKB-UniRule"/>
</dbReference>
<comment type="subcellular location">
    <subcellularLocation>
        <location evidence="7">Cell membrane</location>
        <topology evidence="7">Single-pass type II membrane protein</topology>
    </subcellularLocation>
    <text evidence="7">Localizes to the division septum where it forms a ring structure.</text>
</comment>
<feature type="region of interest" description="Disordered" evidence="10">
    <location>
        <begin position="1"/>
        <end position="24"/>
    </location>
</feature>
<evidence type="ECO:0000256" key="4">
    <source>
        <dbReference type="ARBA" id="ARBA00022989"/>
    </source>
</evidence>
<evidence type="ECO:0000256" key="7">
    <source>
        <dbReference type="HAMAP-Rule" id="MF_00910"/>
    </source>
</evidence>
<keyword evidence="5 7" id="KW-0472">Membrane</keyword>
<organism evidence="11 12">
    <name type="scientific">Piscibacillus halophilus</name>
    <dbReference type="NCBI Taxonomy" id="571933"/>
    <lineage>
        <taxon>Bacteria</taxon>
        <taxon>Bacillati</taxon>
        <taxon>Bacillota</taxon>
        <taxon>Bacilli</taxon>
        <taxon>Bacillales</taxon>
        <taxon>Bacillaceae</taxon>
        <taxon>Piscibacillus</taxon>
    </lineage>
</organism>
<feature type="coiled-coil region" evidence="9">
    <location>
        <begin position="63"/>
        <end position="90"/>
    </location>
</feature>
<dbReference type="EMBL" id="FOES01000001">
    <property type="protein sequence ID" value="SEP55164.1"/>
    <property type="molecule type" value="Genomic_DNA"/>
</dbReference>
<evidence type="ECO:0000256" key="1">
    <source>
        <dbReference type="ARBA" id="ARBA00022475"/>
    </source>
</evidence>
<keyword evidence="3 7" id="KW-0812">Transmembrane</keyword>
<dbReference type="InterPro" id="IPR007060">
    <property type="entry name" value="FtsL/DivIC"/>
</dbReference>
<keyword evidence="4 7" id="KW-1133">Transmembrane helix</keyword>
<keyword evidence="1 7" id="KW-1003">Cell membrane</keyword>
<proteinExistence type="inferred from homology"/>
<keyword evidence="2 7" id="KW-0132">Cell division</keyword>
<evidence type="ECO:0000256" key="8">
    <source>
        <dbReference type="NCBIfam" id="TIGR02209"/>
    </source>
</evidence>
<keyword evidence="12" id="KW-1185">Reference proteome</keyword>
<evidence type="ECO:0000256" key="10">
    <source>
        <dbReference type="SAM" id="MobiDB-lite"/>
    </source>
</evidence>
<dbReference type="HAMAP" id="MF_00910">
    <property type="entry name" value="FtsL"/>
    <property type="match status" value="1"/>
</dbReference>
<evidence type="ECO:0000256" key="2">
    <source>
        <dbReference type="ARBA" id="ARBA00022618"/>
    </source>
</evidence>
<reference evidence="11 12" key="1">
    <citation type="submission" date="2016-10" db="EMBL/GenBank/DDBJ databases">
        <authorList>
            <person name="de Groot N.N."/>
        </authorList>
    </citation>
    <scope>NUCLEOTIDE SEQUENCE [LARGE SCALE GENOMIC DNA]</scope>
    <source>
        <strain evidence="11 12">DSM 21633</strain>
    </source>
</reference>
<evidence type="ECO:0000256" key="6">
    <source>
        <dbReference type="ARBA" id="ARBA00023306"/>
    </source>
</evidence>
<dbReference type="RefSeq" id="WP_091771982.1">
    <property type="nucleotide sequence ID" value="NZ_FOES01000001.1"/>
</dbReference>